<dbReference type="Gene3D" id="2.130.10.10">
    <property type="entry name" value="YVTN repeat-like/Quinoprotein amine dehydrogenase"/>
    <property type="match status" value="1"/>
</dbReference>
<dbReference type="InterPro" id="IPR011048">
    <property type="entry name" value="Haem_d1_sf"/>
</dbReference>
<comment type="caution">
    <text evidence="1">The sequence shown here is derived from an EMBL/GenBank/DDBJ whole genome shotgun (WGS) entry which is preliminary data.</text>
</comment>
<reference evidence="1" key="1">
    <citation type="journal article" date="2020" name="mSystems">
        <title>Genome- and Community-Level Interaction Insights into Carbon Utilization and Element Cycling Functions of Hydrothermarchaeota in Hydrothermal Sediment.</title>
        <authorList>
            <person name="Zhou Z."/>
            <person name="Liu Y."/>
            <person name="Xu W."/>
            <person name="Pan J."/>
            <person name="Luo Z.H."/>
            <person name="Li M."/>
        </authorList>
    </citation>
    <scope>NUCLEOTIDE SEQUENCE [LARGE SCALE GENOMIC DNA]</scope>
    <source>
        <strain evidence="1">SpSt-876</strain>
    </source>
</reference>
<dbReference type="PANTHER" id="PTHR47197">
    <property type="entry name" value="PROTEIN NIRF"/>
    <property type="match status" value="1"/>
</dbReference>
<dbReference type="AlphaFoldDB" id="A0A7C6EDP8"/>
<proteinExistence type="predicted"/>
<protein>
    <recommendedName>
        <fullName evidence="2">YncE family protein</fullName>
    </recommendedName>
</protein>
<gene>
    <name evidence="1" type="ORF">ENW73_07980</name>
</gene>
<evidence type="ECO:0008006" key="2">
    <source>
        <dbReference type="Google" id="ProtNLM"/>
    </source>
</evidence>
<dbReference type="InterPro" id="IPR051200">
    <property type="entry name" value="Host-pathogen_enzymatic-act"/>
</dbReference>
<dbReference type="EMBL" id="DTLI01000191">
    <property type="protein sequence ID" value="HHS52779.1"/>
    <property type="molecule type" value="Genomic_DNA"/>
</dbReference>
<organism evidence="1">
    <name type="scientific">candidate division WOR-3 bacterium</name>
    <dbReference type="NCBI Taxonomy" id="2052148"/>
    <lineage>
        <taxon>Bacteria</taxon>
        <taxon>Bacteria division WOR-3</taxon>
    </lineage>
</organism>
<dbReference type="PANTHER" id="PTHR47197:SF3">
    <property type="entry name" value="DIHYDRO-HEME D1 DEHYDROGENASE"/>
    <property type="match status" value="1"/>
</dbReference>
<sequence>MPKNFLKIILTLFTLIYTLVIAQPVATILLPDSLGGLQSPRCIACSPISNTVYIGGQEGECTIDGNTNTKIAKILTGYFAVAMCYNSINNKVYSANYYDNTLTVIDCYTNQVQAVINVGWSHCALCYNSVNNKIYAAKYTGNVVTVIDGISDSVLGQVSVGNVLALCVIIRY</sequence>
<accession>A0A7C6EDP8</accession>
<dbReference type="SUPFAM" id="SSF51004">
    <property type="entry name" value="C-terminal (heme d1) domain of cytochrome cd1-nitrite reductase"/>
    <property type="match status" value="1"/>
</dbReference>
<dbReference type="InterPro" id="IPR015943">
    <property type="entry name" value="WD40/YVTN_repeat-like_dom_sf"/>
</dbReference>
<dbReference type="NCBIfam" id="TIGR02276">
    <property type="entry name" value="beta_rpt_yvtn"/>
    <property type="match status" value="1"/>
</dbReference>
<name>A0A7C6EDP8_UNCW3</name>
<dbReference type="InterPro" id="IPR011964">
    <property type="entry name" value="YVTN_b-propeller_repeat"/>
</dbReference>
<evidence type="ECO:0000313" key="1">
    <source>
        <dbReference type="EMBL" id="HHS52779.1"/>
    </source>
</evidence>